<sequence>MSEAVATLSEKGAGAMRGNRVSSTSRELHIKKAIDELRQRPDIPETERLQFRGHFQTFEVIELPLDVPILNARSFRIAPLLADHPDRGVVETDPESPKAQAIVTDLVRKSHRHIDGLRGSLESQGQAQPGVITRSGKLINGNSRCVLLRGLVAEGKIPASTTIRVAVLPGDTDNKEELDLESVLQQQKEFKDEYNLVARLMMIQSLYDNGMTDESIAASLRVDKAADIKRLREVLVLMNRSRSLTADPLPLSIFVTVEDQQQNWIDLLKEVRDIENLYGREPADEHIRGWLIAYFSGHSAVHQLRKAKGDWITRDLVPHLAEAGRDGDSITQTLSAEETSTETAAPAAAPAGLDLLDVDSSESTPASSSVTQRVLDLVVKASQDPEREFAMADGTSLTGQEIKRVMHGSVAEGLNNAAQRKKDANRLVRPQSSADSAASSLKSLVEALEDVADDPEFSPRIDDLKTTLDLVQSRLEEVLSIVADIKVPITNDEENGE</sequence>
<gene>
    <name evidence="2" type="ORF">GCM10011399_09780</name>
</gene>
<reference evidence="2 3" key="1">
    <citation type="journal article" date="2014" name="Int. J. Syst. Evol. Microbiol.">
        <title>Complete genome sequence of Corynebacterium casei LMG S-19264T (=DSM 44701T), isolated from a smear-ripened cheese.</title>
        <authorList>
            <consortium name="US DOE Joint Genome Institute (JGI-PGF)"/>
            <person name="Walter F."/>
            <person name="Albersmeier A."/>
            <person name="Kalinowski J."/>
            <person name="Ruckert C."/>
        </authorList>
    </citation>
    <scope>NUCLEOTIDE SEQUENCE [LARGE SCALE GENOMIC DNA]</scope>
    <source>
        <strain evidence="2 3">CGMCC 1.12976</strain>
    </source>
</reference>
<accession>A0A917EUY1</accession>
<organism evidence="2 3">
    <name type="scientific">Subtercola lobariae</name>
    <dbReference type="NCBI Taxonomy" id="1588641"/>
    <lineage>
        <taxon>Bacteria</taxon>
        <taxon>Bacillati</taxon>
        <taxon>Actinomycetota</taxon>
        <taxon>Actinomycetes</taxon>
        <taxon>Micrococcales</taxon>
        <taxon>Microbacteriaceae</taxon>
        <taxon>Subtercola</taxon>
    </lineage>
</organism>
<protein>
    <recommendedName>
        <fullName evidence="4">ParB/Sulfiredoxin domain-containing protein</fullName>
    </recommendedName>
</protein>
<proteinExistence type="predicted"/>
<feature type="region of interest" description="Disordered" evidence="1">
    <location>
        <begin position="1"/>
        <end position="26"/>
    </location>
</feature>
<dbReference type="Proteomes" id="UP000598775">
    <property type="component" value="Unassembled WGS sequence"/>
</dbReference>
<name>A0A917EUY1_9MICO</name>
<dbReference type="EMBL" id="BMGP01000002">
    <property type="protein sequence ID" value="GGF18127.1"/>
    <property type="molecule type" value="Genomic_DNA"/>
</dbReference>
<dbReference type="AlphaFoldDB" id="A0A917EUY1"/>
<evidence type="ECO:0000313" key="3">
    <source>
        <dbReference type="Proteomes" id="UP000598775"/>
    </source>
</evidence>
<comment type="caution">
    <text evidence="2">The sequence shown here is derived from an EMBL/GenBank/DDBJ whole genome shotgun (WGS) entry which is preliminary data.</text>
</comment>
<evidence type="ECO:0000256" key="1">
    <source>
        <dbReference type="SAM" id="MobiDB-lite"/>
    </source>
</evidence>
<evidence type="ECO:0000313" key="2">
    <source>
        <dbReference type="EMBL" id="GGF18127.1"/>
    </source>
</evidence>
<keyword evidence="3" id="KW-1185">Reference proteome</keyword>
<evidence type="ECO:0008006" key="4">
    <source>
        <dbReference type="Google" id="ProtNLM"/>
    </source>
</evidence>